<feature type="region of interest" description="Disordered" evidence="1">
    <location>
        <begin position="546"/>
        <end position="571"/>
    </location>
</feature>
<feature type="compositionally biased region" description="Polar residues" evidence="1">
    <location>
        <begin position="1"/>
        <end position="18"/>
    </location>
</feature>
<feature type="compositionally biased region" description="Basic and acidic residues" evidence="1">
    <location>
        <begin position="82"/>
        <end position="98"/>
    </location>
</feature>
<dbReference type="OrthoDB" id="653151at2759"/>
<sequence>MNISDVNMRSNNQSPMSRSTEEKGGIRDDSDFSRIEELIKGNTFSREEINHFLEILNSRVDNELEKPIPSNNAGDDTQPVSRPHEFRRMPSEEKQQDTDRAIIGAFGEKSEVPVGVSASPIDIARAYMAGRTSEGGHDIHSLKSKGERAELSNEFARKPFLPSPSPKPSICWPGAIVHDHHGYTTPQSQRGRHRLHDFPGTPYSRTILSKSTTKLQADSGYASTLTPFQQSQTSTYGQVKSRGDTIDVYGSVGPIRRIRNKFASEVRPRGSMFLSSPKETPSKRETPKVLGGFLPRGEKKFEPGETNGASKYWSGDNVLGSSDGGISNHNISSSQAVRKILEHLDRTKPTPKEKEAELKLVTAWRRSSPEPTDNIRDEKISSLPVGELASHKNTDIAGTKLAEEFNKSSSTSKFLVNFHDKGVDEAKDADNGNIRASSAVFTVSSIIPGSSALLHFGLKGTSNPVVKNSNENAFATTSRGQTGSSLQFPPPHPSNGRVEKTVAGPIGFEFSKIHGTKPSLPSISINKPEFRSVSSDNGPGFTFPVSASSGVLSEPPTPSIAPSSSSTILPQPIGMSSIPSYTFGTNKSTPRLVFSFPSSSNASTHDDSDLKFSFGSDKKTRLSFSSIGKDTICY</sequence>
<organism evidence="2 3">
    <name type="scientific">Handroanthus impetiginosus</name>
    <dbReference type="NCBI Taxonomy" id="429701"/>
    <lineage>
        <taxon>Eukaryota</taxon>
        <taxon>Viridiplantae</taxon>
        <taxon>Streptophyta</taxon>
        <taxon>Embryophyta</taxon>
        <taxon>Tracheophyta</taxon>
        <taxon>Spermatophyta</taxon>
        <taxon>Magnoliopsida</taxon>
        <taxon>eudicotyledons</taxon>
        <taxon>Gunneridae</taxon>
        <taxon>Pentapetalae</taxon>
        <taxon>asterids</taxon>
        <taxon>lamiids</taxon>
        <taxon>Lamiales</taxon>
        <taxon>Bignoniaceae</taxon>
        <taxon>Crescentiina</taxon>
        <taxon>Tabebuia alliance</taxon>
        <taxon>Handroanthus</taxon>
    </lineage>
</organism>
<dbReference type="EMBL" id="NKXS01000060">
    <property type="protein sequence ID" value="PIN26701.1"/>
    <property type="molecule type" value="Genomic_DNA"/>
</dbReference>
<dbReference type="STRING" id="429701.A0A2G9IAC3"/>
<accession>A0A2G9IAC3</accession>
<evidence type="ECO:0000313" key="3">
    <source>
        <dbReference type="Proteomes" id="UP000231279"/>
    </source>
</evidence>
<evidence type="ECO:0000256" key="1">
    <source>
        <dbReference type="SAM" id="MobiDB-lite"/>
    </source>
</evidence>
<evidence type="ECO:0000313" key="2">
    <source>
        <dbReference type="EMBL" id="PIN26701.1"/>
    </source>
</evidence>
<feature type="compositionally biased region" description="Polar residues" evidence="1">
    <location>
        <begin position="69"/>
        <end position="80"/>
    </location>
</feature>
<feature type="compositionally biased region" description="Basic and acidic residues" evidence="1">
    <location>
        <begin position="19"/>
        <end position="33"/>
    </location>
</feature>
<dbReference type="Proteomes" id="UP000231279">
    <property type="component" value="Unassembled WGS sequence"/>
</dbReference>
<feature type="compositionally biased region" description="Polar residues" evidence="1">
    <location>
        <begin position="475"/>
        <end position="487"/>
    </location>
</feature>
<dbReference type="GO" id="GO:0005635">
    <property type="term" value="C:nuclear envelope"/>
    <property type="evidence" value="ECO:0007669"/>
    <property type="project" value="TreeGrafter"/>
</dbReference>
<comment type="caution">
    <text evidence="2">The sequence shown here is derived from an EMBL/GenBank/DDBJ whole genome shotgun (WGS) entry which is preliminary data.</text>
</comment>
<feature type="region of interest" description="Disordered" evidence="1">
    <location>
        <begin position="475"/>
        <end position="495"/>
    </location>
</feature>
<keyword evidence="3" id="KW-1185">Reference proteome</keyword>
<feature type="compositionally biased region" description="Low complexity" evidence="1">
    <location>
        <begin position="560"/>
        <end position="570"/>
    </location>
</feature>
<dbReference type="PANTHER" id="PTHR33416">
    <property type="entry name" value="NUCLEAR PORE COMPLEX PROTEIN NUP1"/>
    <property type="match status" value="1"/>
</dbReference>
<dbReference type="PANTHER" id="PTHR33416:SF18">
    <property type="entry name" value="NUCLEOPORIN-LIKE PROTEIN"/>
    <property type="match status" value="1"/>
</dbReference>
<protein>
    <submittedName>
        <fullName evidence="2">Uncharacterized protein</fullName>
    </submittedName>
</protein>
<feature type="region of interest" description="Disordered" evidence="1">
    <location>
        <begin position="64"/>
        <end position="98"/>
    </location>
</feature>
<dbReference type="AlphaFoldDB" id="A0A2G9IAC3"/>
<dbReference type="GO" id="GO:0071763">
    <property type="term" value="P:nuclear membrane organization"/>
    <property type="evidence" value="ECO:0007669"/>
    <property type="project" value="TreeGrafter"/>
</dbReference>
<feature type="region of interest" description="Disordered" evidence="1">
    <location>
        <begin position="271"/>
        <end position="308"/>
    </location>
</feature>
<feature type="region of interest" description="Disordered" evidence="1">
    <location>
        <begin position="1"/>
        <end position="33"/>
    </location>
</feature>
<name>A0A2G9IAC3_9LAMI</name>
<gene>
    <name evidence="2" type="ORF">CDL12_00536</name>
</gene>
<reference evidence="3" key="1">
    <citation type="journal article" date="2018" name="Gigascience">
        <title>Genome assembly of the Pink Ipe (Handroanthus impetiginosus, Bignoniaceae), a highly valued, ecologically keystone Neotropical timber forest tree.</title>
        <authorList>
            <person name="Silva-Junior O.B."/>
            <person name="Grattapaglia D."/>
            <person name="Novaes E."/>
            <person name="Collevatti R.G."/>
        </authorList>
    </citation>
    <scope>NUCLEOTIDE SEQUENCE [LARGE SCALE GENOMIC DNA]</scope>
    <source>
        <strain evidence="3">cv. UFG-1</strain>
    </source>
</reference>
<proteinExistence type="predicted"/>